<keyword evidence="4 5" id="KW-0234">DNA repair</keyword>
<evidence type="ECO:0000313" key="6">
    <source>
        <dbReference type="EMBL" id="MDI9863172.1"/>
    </source>
</evidence>
<accession>A0ABT6YIC8</accession>
<dbReference type="EC" id="3.2.2.-" evidence="5"/>
<comment type="caution">
    <text evidence="6">The sequence shown here is derived from an EMBL/GenBank/DDBJ whole genome shotgun (WGS) entry which is preliminary data.</text>
</comment>
<evidence type="ECO:0000256" key="2">
    <source>
        <dbReference type="ARBA" id="ARBA00022763"/>
    </source>
</evidence>
<evidence type="ECO:0000256" key="5">
    <source>
        <dbReference type="HAMAP-Rule" id="MF_00527"/>
    </source>
</evidence>
<dbReference type="EMBL" id="JASHID010000002">
    <property type="protein sequence ID" value="MDI9863172.1"/>
    <property type="molecule type" value="Genomic_DNA"/>
</dbReference>
<name>A0ABT6YIC8_9BACT</name>
<dbReference type="Gene3D" id="3.10.300.10">
    <property type="entry name" value="Methylpurine-DNA glycosylase (MPG)"/>
    <property type="match status" value="1"/>
</dbReference>
<keyword evidence="3 5" id="KW-0378">Hydrolase</keyword>
<organism evidence="6 7">
    <name type="scientific">Flectobacillus longus</name>
    <dbReference type="NCBI Taxonomy" id="2984207"/>
    <lineage>
        <taxon>Bacteria</taxon>
        <taxon>Pseudomonadati</taxon>
        <taxon>Bacteroidota</taxon>
        <taxon>Cytophagia</taxon>
        <taxon>Cytophagales</taxon>
        <taxon>Flectobacillaceae</taxon>
        <taxon>Flectobacillus</taxon>
    </lineage>
</organism>
<dbReference type="GO" id="GO:0016798">
    <property type="term" value="F:hydrolase activity, acting on glycosyl bonds"/>
    <property type="evidence" value="ECO:0007669"/>
    <property type="project" value="UniProtKB-KW"/>
</dbReference>
<dbReference type="Proteomes" id="UP001236569">
    <property type="component" value="Unassembled WGS sequence"/>
</dbReference>
<dbReference type="NCBIfam" id="NF002003">
    <property type="entry name" value="PRK00802.1-3"/>
    <property type="match status" value="1"/>
</dbReference>
<evidence type="ECO:0000313" key="7">
    <source>
        <dbReference type="Proteomes" id="UP001236569"/>
    </source>
</evidence>
<gene>
    <name evidence="6" type="ORF">QM480_02480</name>
</gene>
<evidence type="ECO:0000256" key="1">
    <source>
        <dbReference type="ARBA" id="ARBA00009232"/>
    </source>
</evidence>
<reference evidence="6 7" key="1">
    <citation type="submission" date="2023-05" db="EMBL/GenBank/DDBJ databases">
        <title>Novel species of genus Flectobacillus isolated from stream in China.</title>
        <authorList>
            <person name="Lu H."/>
        </authorList>
    </citation>
    <scope>NUCLEOTIDE SEQUENCE [LARGE SCALE GENOMIC DNA]</scope>
    <source>
        <strain evidence="6 7">DC10W</strain>
    </source>
</reference>
<dbReference type="InterPro" id="IPR011034">
    <property type="entry name" value="Formyl_transferase-like_C_sf"/>
</dbReference>
<dbReference type="InterPro" id="IPR036995">
    <property type="entry name" value="MPG_sf"/>
</dbReference>
<sequence length="190" mass="21469">MNLDELLALDTLRLSKALLGWTLRLDSDEGRYEGIIVETEAYLQGDPACHAYKTKTNRNAAMFGKPGTIYVYQIYGMHYCFNISGNDEEIGEAVLIRALEPTVGIELMKMRRQTDSIKNLCSGPAKLVQAFGIRMDMNFWNVKTNALSLIPPYHSIAENDIFTTTRIGITQGADLPYRFYIKGNKFISKK</sequence>
<dbReference type="Pfam" id="PF02245">
    <property type="entry name" value="Pur_DNA_glyco"/>
    <property type="match status" value="1"/>
</dbReference>
<evidence type="ECO:0000256" key="3">
    <source>
        <dbReference type="ARBA" id="ARBA00022801"/>
    </source>
</evidence>
<dbReference type="SUPFAM" id="SSF50486">
    <property type="entry name" value="FMT C-terminal domain-like"/>
    <property type="match status" value="1"/>
</dbReference>
<dbReference type="CDD" id="cd00540">
    <property type="entry name" value="AAG"/>
    <property type="match status" value="1"/>
</dbReference>
<keyword evidence="6" id="KW-0326">Glycosidase</keyword>
<evidence type="ECO:0000256" key="4">
    <source>
        <dbReference type="ARBA" id="ARBA00023204"/>
    </source>
</evidence>
<dbReference type="PANTHER" id="PTHR10429">
    <property type="entry name" value="DNA-3-METHYLADENINE GLYCOSYLASE"/>
    <property type="match status" value="1"/>
</dbReference>
<proteinExistence type="inferred from homology"/>
<dbReference type="PANTHER" id="PTHR10429:SF0">
    <property type="entry name" value="DNA-3-METHYLADENINE GLYCOSYLASE"/>
    <property type="match status" value="1"/>
</dbReference>
<comment type="similarity">
    <text evidence="1 5">Belongs to the DNA glycosylase MPG family.</text>
</comment>
<dbReference type="RefSeq" id="WP_283368490.1">
    <property type="nucleotide sequence ID" value="NZ_JASHID010000002.1"/>
</dbReference>
<keyword evidence="7" id="KW-1185">Reference proteome</keyword>
<dbReference type="NCBIfam" id="TIGR00567">
    <property type="entry name" value="3mg"/>
    <property type="match status" value="1"/>
</dbReference>
<keyword evidence="2 5" id="KW-0227">DNA damage</keyword>
<protein>
    <recommendedName>
        <fullName evidence="5">Putative 3-methyladenine DNA glycosylase</fullName>
        <ecNumber evidence="5">3.2.2.-</ecNumber>
    </recommendedName>
</protein>
<dbReference type="InterPro" id="IPR003180">
    <property type="entry name" value="MPG"/>
</dbReference>
<dbReference type="HAMAP" id="MF_00527">
    <property type="entry name" value="3MGH"/>
    <property type="match status" value="1"/>
</dbReference>